<dbReference type="HOGENOM" id="CLU_1497138_0_0_1"/>
<feature type="compositionally biased region" description="Acidic residues" evidence="1">
    <location>
        <begin position="28"/>
        <end position="45"/>
    </location>
</feature>
<evidence type="ECO:0000313" key="3">
    <source>
        <dbReference type="Proteomes" id="UP000054279"/>
    </source>
</evidence>
<organism evidence="2 3">
    <name type="scientific">Sphaerobolus stellatus (strain SS14)</name>
    <dbReference type="NCBI Taxonomy" id="990650"/>
    <lineage>
        <taxon>Eukaryota</taxon>
        <taxon>Fungi</taxon>
        <taxon>Dikarya</taxon>
        <taxon>Basidiomycota</taxon>
        <taxon>Agaricomycotina</taxon>
        <taxon>Agaricomycetes</taxon>
        <taxon>Phallomycetidae</taxon>
        <taxon>Geastrales</taxon>
        <taxon>Sphaerobolaceae</taxon>
        <taxon>Sphaerobolus</taxon>
    </lineage>
</organism>
<feature type="compositionally biased region" description="Acidic residues" evidence="1">
    <location>
        <begin position="1"/>
        <end position="11"/>
    </location>
</feature>
<dbReference type="AlphaFoldDB" id="A0A0C9VDI3"/>
<feature type="compositionally biased region" description="Basic residues" evidence="1">
    <location>
        <begin position="87"/>
        <end position="97"/>
    </location>
</feature>
<feature type="region of interest" description="Disordered" evidence="1">
    <location>
        <begin position="87"/>
        <end position="140"/>
    </location>
</feature>
<feature type="compositionally biased region" description="Polar residues" evidence="1">
    <location>
        <begin position="101"/>
        <end position="112"/>
    </location>
</feature>
<evidence type="ECO:0000313" key="2">
    <source>
        <dbReference type="EMBL" id="KIJ35431.1"/>
    </source>
</evidence>
<dbReference type="EMBL" id="KN837189">
    <property type="protein sequence ID" value="KIJ35431.1"/>
    <property type="molecule type" value="Genomic_DNA"/>
</dbReference>
<sequence length="180" mass="19732">MEVDVSVEPESDVPYVASESEFLGSESDGSEDEEVVDGADEEVGNEEIASLLQRKTEPPMKKNKHRKAAQNAAEAINEKLQVLKCKRNSSLKAKSKGAKSTNPKGQQSSTTPPKKKVRTGDLDASPSSQSVQSEEESVEMRKRPPIYYFYDIVPNNAEGKPAMLVISITDAVMANTRFLQ</sequence>
<feature type="compositionally biased region" description="Low complexity" evidence="1">
    <location>
        <begin position="12"/>
        <end position="27"/>
    </location>
</feature>
<proteinExistence type="predicted"/>
<accession>A0A0C9VDI3</accession>
<name>A0A0C9VDI3_SPHS4</name>
<gene>
    <name evidence="2" type="ORF">M422DRAFT_51518</name>
</gene>
<dbReference type="Proteomes" id="UP000054279">
    <property type="component" value="Unassembled WGS sequence"/>
</dbReference>
<reference evidence="2 3" key="1">
    <citation type="submission" date="2014-06" db="EMBL/GenBank/DDBJ databases">
        <title>Evolutionary Origins and Diversification of the Mycorrhizal Mutualists.</title>
        <authorList>
            <consortium name="DOE Joint Genome Institute"/>
            <consortium name="Mycorrhizal Genomics Consortium"/>
            <person name="Kohler A."/>
            <person name="Kuo A."/>
            <person name="Nagy L.G."/>
            <person name="Floudas D."/>
            <person name="Copeland A."/>
            <person name="Barry K.W."/>
            <person name="Cichocki N."/>
            <person name="Veneault-Fourrey C."/>
            <person name="LaButti K."/>
            <person name="Lindquist E.A."/>
            <person name="Lipzen A."/>
            <person name="Lundell T."/>
            <person name="Morin E."/>
            <person name="Murat C."/>
            <person name="Riley R."/>
            <person name="Ohm R."/>
            <person name="Sun H."/>
            <person name="Tunlid A."/>
            <person name="Henrissat B."/>
            <person name="Grigoriev I.V."/>
            <person name="Hibbett D.S."/>
            <person name="Martin F."/>
        </authorList>
    </citation>
    <scope>NUCLEOTIDE SEQUENCE [LARGE SCALE GENOMIC DNA]</scope>
    <source>
        <strain evidence="2 3">SS14</strain>
    </source>
</reference>
<keyword evidence="3" id="KW-1185">Reference proteome</keyword>
<feature type="region of interest" description="Disordered" evidence="1">
    <location>
        <begin position="1"/>
        <end position="75"/>
    </location>
</feature>
<protein>
    <submittedName>
        <fullName evidence="2">Uncharacterized protein</fullName>
    </submittedName>
</protein>
<evidence type="ECO:0000256" key="1">
    <source>
        <dbReference type="SAM" id="MobiDB-lite"/>
    </source>
</evidence>